<evidence type="ECO:0008006" key="2">
    <source>
        <dbReference type="Google" id="ProtNLM"/>
    </source>
</evidence>
<name>A0A3B0YNZ6_9ZZZZ</name>
<organism evidence="1">
    <name type="scientific">hydrothermal vent metagenome</name>
    <dbReference type="NCBI Taxonomy" id="652676"/>
    <lineage>
        <taxon>unclassified sequences</taxon>
        <taxon>metagenomes</taxon>
        <taxon>ecological metagenomes</taxon>
    </lineage>
</organism>
<evidence type="ECO:0000313" key="1">
    <source>
        <dbReference type="EMBL" id="VAW77257.1"/>
    </source>
</evidence>
<dbReference type="EMBL" id="UOFN01000075">
    <property type="protein sequence ID" value="VAW77257.1"/>
    <property type="molecule type" value="Genomic_DNA"/>
</dbReference>
<accession>A0A3B0YNZ6</accession>
<gene>
    <name evidence="1" type="ORF">MNBD_GAMMA15-243</name>
</gene>
<reference evidence="1" key="1">
    <citation type="submission" date="2018-06" db="EMBL/GenBank/DDBJ databases">
        <authorList>
            <person name="Zhirakovskaya E."/>
        </authorList>
    </citation>
    <scope>NUCLEOTIDE SEQUENCE</scope>
</reference>
<sequence>MYSTYEQHQDTAWGNRVTGWRCKLATVALGVLVASSAVAGDLERSQAKRIHDRLTGVPPTPAFLTTMENEIINNGAVSAALLALDRNSNPRAFNFYNTTLKNFATPWTNEAQSVFDPLNDYSATVIGMIRDDVPFNTLLSADLIYVGDSNISGVAAYSPANNTHYLNLENLSIDLSDPTNLFSASQSAQSGIPAAGVAGVITTRAAAQAFFIDGTNRAMFRFTMLNHLCNDMEQLKDTTRPADRIRQDVSRSPGGDSRIFMNACIGCHTGMDPMTQAFAYHNYDAALGRLVYTPGQVQPKYLINAGNFEYGYVTPDDSWDNYWRSGPNAVMGWSAGLTGSGNGAASLGQELGNSTAFASCQVRKAYRTVCLNEPSQTQMTALMGVLTGQNYNMKQVFAEASVQCMGS</sequence>
<proteinExistence type="predicted"/>
<protein>
    <recommendedName>
        <fullName evidence="2">DUF1585 domain-containing protein</fullName>
    </recommendedName>
</protein>
<dbReference type="AlphaFoldDB" id="A0A3B0YNZ6"/>